<feature type="repeat" description="WD" evidence="9">
    <location>
        <begin position="276"/>
        <end position="317"/>
    </location>
</feature>
<evidence type="ECO:0000256" key="1">
    <source>
        <dbReference type="ARBA" id="ARBA00004123"/>
    </source>
</evidence>
<dbReference type="PROSITE" id="PS50294">
    <property type="entry name" value="WD_REPEATS_REGION"/>
    <property type="match status" value="4"/>
</dbReference>
<evidence type="ECO:0000313" key="14">
    <source>
        <dbReference type="Proteomes" id="UP000310708"/>
    </source>
</evidence>
<dbReference type="PROSITE" id="PS00678">
    <property type="entry name" value="WD_REPEATS_1"/>
    <property type="match status" value="1"/>
</dbReference>
<evidence type="ECO:0000256" key="7">
    <source>
        <dbReference type="ARBA" id="ARBA00023242"/>
    </source>
</evidence>
<evidence type="ECO:0000256" key="5">
    <source>
        <dbReference type="ARBA" id="ARBA00022737"/>
    </source>
</evidence>
<dbReference type="InterPro" id="IPR020472">
    <property type="entry name" value="WD40_PAC1"/>
</dbReference>
<dbReference type="GO" id="GO:0071013">
    <property type="term" value="C:catalytic step 2 spliceosome"/>
    <property type="evidence" value="ECO:0007669"/>
    <property type="project" value="InterPro"/>
</dbReference>
<dbReference type="SUPFAM" id="SSF50978">
    <property type="entry name" value="WD40 repeat-like"/>
    <property type="match status" value="1"/>
</dbReference>
<dbReference type="Gene3D" id="2.130.10.10">
    <property type="entry name" value="YVTN repeat-like/Quinoprotein amine dehydrogenase"/>
    <property type="match status" value="1"/>
</dbReference>
<evidence type="ECO:0000256" key="9">
    <source>
        <dbReference type="PROSITE-ProRule" id="PRU00221"/>
    </source>
</evidence>
<dbReference type="PANTHER" id="PTHR43979">
    <property type="entry name" value="PRE-MRNA-PROCESSING FACTOR 17"/>
    <property type="match status" value="1"/>
</dbReference>
<dbReference type="InterPro" id="IPR015943">
    <property type="entry name" value="WD40/YVTN_repeat-like_dom_sf"/>
</dbReference>
<evidence type="ECO:0000256" key="6">
    <source>
        <dbReference type="ARBA" id="ARBA00023187"/>
    </source>
</evidence>
<comment type="caution">
    <text evidence="12">The sequence shown here is derived from an EMBL/GenBank/DDBJ whole genome shotgun (WGS) entry which is preliminary data.</text>
</comment>
<evidence type="ECO:0000256" key="2">
    <source>
        <dbReference type="ARBA" id="ARBA00022574"/>
    </source>
</evidence>
<dbReference type="SMART" id="SM00320">
    <property type="entry name" value="WD40"/>
    <property type="match status" value="7"/>
</dbReference>
<evidence type="ECO:0000256" key="10">
    <source>
        <dbReference type="SAM" id="MobiDB-lite"/>
    </source>
</evidence>
<dbReference type="Pfam" id="PF00400">
    <property type="entry name" value="WD40"/>
    <property type="match status" value="5"/>
</dbReference>
<keyword evidence="7" id="KW-0539">Nucleus</keyword>
<accession>A0A4T0M1F3</accession>
<dbReference type="AlphaFoldDB" id="A0A4T0M1F3"/>
<dbReference type="Proteomes" id="UP000305647">
    <property type="component" value="Unassembled WGS sequence"/>
</dbReference>
<evidence type="ECO:0000313" key="12">
    <source>
        <dbReference type="EMBL" id="TIC65310.1"/>
    </source>
</evidence>
<dbReference type="EMBL" id="SPRO01000032">
    <property type="protein sequence ID" value="TIC28932.1"/>
    <property type="molecule type" value="Genomic_DNA"/>
</dbReference>
<gene>
    <name evidence="12" type="ORF">E3Q01_02213</name>
    <name evidence="11" type="ORF">E3Q10_02872</name>
</gene>
<feature type="repeat" description="WD" evidence="9">
    <location>
        <begin position="461"/>
        <end position="492"/>
    </location>
</feature>
<dbReference type="GO" id="GO:0000398">
    <property type="term" value="P:mRNA splicing, via spliceosome"/>
    <property type="evidence" value="ECO:0007669"/>
    <property type="project" value="InterPro"/>
</dbReference>
<feature type="repeat" description="WD" evidence="9">
    <location>
        <begin position="232"/>
        <end position="266"/>
    </location>
</feature>
<keyword evidence="6" id="KW-0508">mRNA splicing</keyword>
<dbReference type="InterPro" id="IPR001680">
    <property type="entry name" value="WD40_rpt"/>
</dbReference>
<organism evidence="12 14">
    <name type="scientific">Wallemia mellicola</name>
    <dbReference type="NCBI Taxonomy" id="1708541"/>
    <lineage>
        <taxon>Eukaryota</taxon>
        <taxon>Fungi</taxon>
        <taxon>Dikarya</taxon>
        <taxon>Basidiomycota</taxon>
        <taxon>Wallemiomycotina</taxon>
        <taxon>Wallemiomycetes</taxon>
        <taxon>Wallemiales</taxon>
        <taxon>Wallemiaceae</taxon>
        <taxon>Wallemia</taxon>
    </lineage>
</organism>
<dbReference type="PRINTS" id="PR00320">
    <property type="entry name" value="GPROTEINBRPT"/>
</dbReference>
<dbReference type="PROSITE" id="PS50082">
    <property type="entry name" value="WD_REPEATS_2"/>
    <property type="match status" value="5"/>
</dbReference>
<keyword evidence="5" id="KW-0677">Repeat</keyword>
<feature type="repeat" description="WD" evidence="9">
    <location>
        <begin position="493"/>
        <end position="527"/>
    </location>
</feature>
<name>A0A4T0M1F3_9BASI</name>
<evidence type="ECO:0000313" key="11">
    <source>
        <dbReference type="EMBL" id="TIC28932.1"/>
    </source>
</evidence>
<dbReference type="EMBL" id="SPRX01000024">
    <property type="protein sequence ID" value="TIC65310.1"/>
    <property type="molecule type" value="Genomic_DNA"/>
</dbReference>
<feature type="repeat" description="WD" evidence="9">
    <location>
        <begin position="362"/>
        <end position="394"/>
    </location>
</feature>
<dbReference type="PANTHER" id="PTHR43979:SF1">
    <property type="entry name" value="PRE-MRNA-PROCESSING FACTOR 17"/>
    <property type="match status" value="1"/>
</dbReference>
<evidence type="ECO:0000313" key="13">
    <source>
        <dbReference type="Proteomes" id="UP000305647"/>
    </source>
</evidence>
<keyword evidence="4" id="KW-0747">Spliceosome</keyword>
<evidence type="ECO:0000256" key="3">
    <source>
        <dbReference type="ARBA" id="ARBA00022664"/>
    </source>
</evidence>
<dbReference type="GO" id="GO:0003729">
    <property type="term" value="F:mRNA binding"/>
    <property type="evidence" value="ECO:0007669"/>
    <property type="project" value="TreeGrafter"/>
</dbReference>
<evidence type="ECO:0000256" key="4">
    <source>
        <dbReference type="ARBA" id="ARBA00022728"/>
    </source>
</evidence>
<dbReference type="InterPro" id="IPR036322">
    <property type="entry name" value="WD40_repeat_dom_sf"/>
</dbReference>
<proteinExistence type="predicted"/>
<dbReference type="CDD" id="cd00200">
    <property type="entry name" value="WD40"/>
    <property type="match status" value="1"/>
</dbReference>
<dbReference type="FunFam" id="2.130.10.10:FF:000034">
    <property type="entry name" value="Pre-mRNA-processing factor 17, putative"/>
    <property type="match status" value="1"/>
</dbReference>
<comment type="subcellular location">
    <subcellularLocation>
        <location evidence="1">Nucleus</location>
    </subcellularLocation>
</comment>
<dbReference type="InterPro" id="IPR032847">
    <property type="entry name" value="PRPF17"/>
</dbReference>
<sequence>MLVSYASDDDSEKEIPVTKNLKTAPDVETAAADEQAQALMVRPTDDQMLVNIPYEHMNNAVAGPDDPFRDKNNKPYQNLLNAHIEEQTMNDHDFMTLQRQYEGILRPDKKQRKTYAREDKGDLEVVDGDNEYRGPWAAWKDVAKPDEIEAPYEEDVEDWEIDRQKWLDDSSRSNASKTLLAQGGEKSVFHGSQLRDYQGRTYMHIPTDVDVNLYGEEGSQTNFLPKACIHTWAGHTKGVSRIKLFPGSGHLLLSASMDNKVKLWDVYNEGKCLRTFMGHYRAVKDVAFNNDGTRFLSASYDKQIKLWDTETGQCISAFTNNKSPQCITFNPDADKQDTFLAGMQDRKIIQVDLRTNEITQEYDQHLGPVNTLTFVDDNRRFVTTSDDKTMRAWDYDIPVVIKYIAEPDMHSMPAVGLHPTKKFLAAQSLDNQILIWAADTFKQNRRKRFAGHSLSGYACQLGFSPDGRYISSGDGAGNIVFWDWKTSRLLKKIKAHDRCVIDHAWLPHETSKVITASWDGAIKLWPD</sequence>
<feature type="region of interest" description="Disordered" evidence="10">
    <location>
        <begin position="1"/>
        <end position="22"/>
    </location>
</feature>
<evidence type="ECO:0000256" key="8">
    <source>
        <dbReference type="ARBA" id="ARBA00068146"/>
    </source>
</evidence>
<reference evidence="13 14" key="1">
    <citation type="submission" date="2019-03" db="EMBL/GenBank/DDBJ databases">
        <title>Sequencing 25 genomes of Wallemia mellicola.</title>
        <authorList>
            <person name="Gostincar C."/>
        </authorList>
    </citation>
    <scope>NUCLEOTIDE SEQUENCE [LARGE SCALE GENOMIC DNA]</scope>
    <source>
        <strain evidence="12 14">EXF-757</strain>
        <strain evidence="11 13">EXF-8738</strain>
    </source>
</reference>
<dbReference type="InterPro" id="IPR019775">
    <property type="entry name" value="WD40_repeat_CS"/>
</dbReference>
<keyword evidence="2 9" id="KW-0853">WD repeat</keyword>
<protein>
    <recommendedName>
        <fullName evidence="8">Pre-mRNA-processing factor 17</fullName>
    </recommendedName>
</protein>
<dbReference type="Proteomes" id="UP000310708">
    <property type="component" value="Unassembled WGS sequence"/>
</dbReference>
<keyword evidence="3" id="KW-0507">mRNA processing</keyword>